<organism evidence="1 2">
    <name type="scientific">Acrobeloides nanus</name>
    <dbReference type="NCBI Taxonomy" id="290746"/>
    <lineage>
        <taxon>Eukaryota</taxon>
        <taxon>Metazoa</taxon>
        <taxon>Ecdysozoa</taxon>
        <taxon>Nematoda</taxon>
        <taxon>Chromadorea</taxon>
        <taxon>Rhabditida</taxon>
        <taxon>Tylenchina</taxon>
        <taxon>Cephalobomorpha</taxon>
        <taxon>Cephaloboidea</taxon>
        <taxon>Cephalobidae</taxon>
        <taxon>Acrobeloides</taxon>
    </lineage>
</organism>
<name>A0A914EA62_9BILA</name>
<dbReference type="WBParaSite" id="ACRNAN_scaffold6747.g15777.t1">
    <property type="protein sequence ID" value="ACRNAN_scaffold6747.g15777.t1"/>
    <property type="gene ID" value="ACRNAN_scaffold6747.g15777"/>
</dbReference>
<evidence type="ECO:0000313" key="1">
    <source>
        <dbReference type="Proteomes" id="UP000887540"/>
    </source>
</evidence>
<dbReference type="AlphaFoldDB" id="A0A914EA62"/>
<evidence type="ECO:0000313" key="2">
    <source>
        <dbReference type="WBParaSite" id="ACRNAN_scaffold6747.g15777.t1"/>
    </source>
</evidence>
<accession>A0A914EA62</accession>
<keyword evidence="1" id="KW-1185">Reference proteome</keyword>
<protein>
    <submittedName>
        <fullName evidence="2">Peptidase A1 domain-containing protein</fullName>
    </submittedName>
</protein>
<dbReference type="Proteomes" id="UP000887540">
    <property type="component" value="Unplaced"/>
</dbReference>
<proteinExistence type="predicted"/>
<sequence>MIPLACIHVDPTPSGYIGALMDADISQSFPVIQNNPPMFTNPSTGASTTNASYAYWRPTISANPISLIGGTFDAAFDFYQSPACSPCFCVTNQNCYHPISSDYSGYMIPYCDTNGNCKMLAATAVQIGPYTPFVNSAGQPMPENFYDNYNTGVYLQVVGFGCNGCGALQSKLAKICKLKP</sequence>
<reference evidence="2" key="1">
    <citation type="submission" date="2022-11" db="UniProtKB">
        <authorList>
            <consortium name="WormBaseParasite"/>
        </authorList>
    </citation>
    <scope>IDENTIFICATION</scope>
</reference>